<feature type="transmembrane region" description="Helical" evidence="7">
    <location>
        <begin position="303"/>
        <end position="321"/>
    </location>
</feature>
<evidence type="ECO:0000313" key="9">
    <source>
        <dbReference type="Proteomes" id="UP000245124"/>
    </source>
</evidence>
<evidence type="ECO:0000256" key="1">
    <source>
        <dbReference type="ARBA" id="ARBA00004651"/>
    </source>
</evidence>
<reference evidence="8 9" key="1">
    <citation type="submission" date="2017-06" db="EMBL/GenBank/DDBJ databases">
        <title>Genome sequencing of cyanobaciteial culture collection at National Institute for Environmental Studies (NIES).</title>
        <authorList>
            <person name="Hirose Y."/>
            <person name="Shimura Y."/>
            <person name="Fujisawa T."/>
            <person name="Nakamura Y."/>
            <person name="Kawachi M."/>
        </authorList>
    </citation>
    <scope>NUCLEOTIDE SEQUENCE [LARGE SCALE GENOMIC DNA]</scope>
    <source>
        <strain evidence="8 9">NIES-4072</strain>
    </source>
</reference>
<feature type="transmembrane region" description="Helical" evidence="7">
    <location>
        <begin position="135"/>
        <end position="153"/>
    </location>
</feature>
<dbReference type="GO" id="GO:0005886">
    <property type="term" value="C:plasma membrane"/>
    <property type="evidence" value="ECO:0007669"/>
    <property type="project" value="UniProtKB-SubCell"/>
</dbReference>
<feature type="transmembrane region" description="Helical" evidence="7">
    <location>
        <begin position="32"/>
        <end position="53"/>
    </location>
</feature>
<feature type="transmembrane region" description="Helical" evidence="7">
    <location>
        <begin position="385"/>
        <end position="402"/>
    </location>
</feature>
<dbReference type="InterPro" id="IPR003370">
    <property type="entry name" value="Chromate_transpt"/>
</dbReference>
<dbReference type="OrthoDB" id="9788907at2"/>
<feature type="transmembrane region" description="Helical" evidence="7">
    <location>
        <begin position="208"/>
        <end position="226"/>
    </location>
</feature>
<dbReference type="PANTHER" id="PTHR33567:SF3">
    <property type="entry name" value="CHROMATE ION TRANSPORTER (EUROFUNG)"/>
    <property type="match status" value="1"/>
</dbReference>
<sequence>MTQEAEDIHKEEEVVSYNVLTPKQQKQRLTELAAVFLRLGAIAFGGPAAHIAMMDNEVVNRRQWMSQEKLLDLLGITNLIPGPNSTELAIHIGYERAGWRGLLVAGSCFILPAMLIVWALAAVYARYQTVPQVEWLLYGIKPVIIAIVIQAVWNLGKKAAKDVPTIIAGMAGIAAYLAGLNEILVLILLGIAVMLVKNWQARGHTSGAFLLPISGILAQVGSTTAVTSVSWISVFVFFLKIGCVLYGSGYVLLAFLQRDLVERNHWLTSQQLLDAVAIGQFTPGPVFTTATFIGYLLAGNAGAIAATIGIFLPAFLLVWVVNPWVTKLRQSSWASGFLDGVNAASLGLMAGVTYTLGQAALVDWLTIIVAIVSVIAVFKFKINSAWLVLAGGAIGFASHILLS</sequence>
<name>A0A2R5FPU4_NOSCO</name>
<evidence type="ECO:0000256" key="4">
    <source>
        <dbReference type="ARBA" id="ARBA00022692"/>
    </source>
</evidence>
<dbReference type="NCBIfam" id="TIGR00937">
    <property type="entry name" value="2A51"/>
    <property type="match status" value="1"/>
</dbReference>
<evidence type="ECO:0000256" key="2">
    <source>
        <dbReference type="ARBA" id="ARBA00005262"/>
    </source>
</evidence>
<dbReference type="EMBL" id="BDUD01000001">
    <property type="protein sequence ID" value="GBG17654.1"/>
    <property type="molecule type" value="Genomic_DNA"/>
</dbReference>
<evidence type="ECO:0000256" key="7">
    <source>
        <dbReference type="SAM" id="Phobius"/>
    </source>
</evidence>
<comment type="similarity">
    <text evidence="2">Belongs to the chromate ion transporter (CHR) (TC 2.A.51) family.</text>
</comment>
<comment type="subcellular location">
    <subcellularLocation>
        <location evidence="1">Cell membrane</location>
        <topology evidence="1">Multi-pass membrane protein</topology>
    </subcellularLocation>
</comment>
<evidence type="ECO:0000313" key="8">
    <source>
        <dbReference type="EMBL" id="GBG17654.1"/>
    </source>
</evidence>
<dbReference type="PANTHER" id="PTHR33567">
    <property type="entry name" value="CHROMATE ION TRANSPORTER (EUROFUNG)"/>
    <property type="match status" value="1"/>
</dbReference>
<evidence type="ECO:0000256" key="6">
    <source>
        <dbReference type="ARBA" id="ARBA00023136"/>
    </source>
</evidence>
<dbReference type="Pfam" id="PF02417">
    <property type="entry name" value="Chromate_transp"/>
    <property type="match status" value="2"/>
</dbReference>
<feature type="transmembrane region" description="Helical" evidence="7">
    <location>
        <begin position="102"/>
        <end position="123"/>
    </location>
</feature>
<feature type="transmembrane region" description="Helical" evidence="7">
    <location>
        <begin position="276"/>
        <end position="297"/>
    </location>
</feature>
<dbReference type="InterPro" id="IPR014047">
    <property type="entry name" value="Chr_Tranpt_l_chain"/>
</dbReference>
<keyword evidence="6 7" id="KW-0472">Membrane</keyword>
<organism evidence="8 9">
    <name type="scientific">Nostoc commune NIES-4072</name>
    <dbReference type="NCBI Taxonomy" id="2005467"/>
    <lineage>
        <taxon>Bacteria</taxon>
        <taxon>Bacillati</taxon>
        <taxon>Cyanobacteriota</taxon>
        <taxon>Cyanophyceae</taxon>
        <taxon>Nostocales</taxon>
        <taxon>Nostocaceae</taxon>
        <taxon>Nostoc</taxon>
    </lineage>
</organism>
<accession>A0A2R5FPU4</accession>
<feature type="transmembrane region" description="Helical" evidence="7">
    <location>
        <begin position="232"/>
        <end position="256"/>
    </location>
</feature>
<feature type="transmembrane region" description="Helical" evidence="7">
    <location>
        <begin position="360"/>
        <end position="378"/>
    </location>
</feature>
<dbReference type="PIRSF" id="PIRSF004810">
    <property type="entry name" value="ChrA"/>
    <property type="match status" value="1"/>
</dbReference>
<keyword evidence="4 7" id="KW-0812">Transmembrane</keyword>
<dbReference type="GO" id="GO:0015109">
    <property type="term" value="F:chromate transmembrane transporter activity"/>
    <property type="evidence" value="ECO:0007669"/>
    <property type="project" value="InterPro"/>
</dbReference>
<evidence type="ECO:0000256" key="5">
    <source>
        <dbReference type="ARBA" id="ARBA00022989"/>
    </source>
</evidence>
<gene>
    <name evidence="8" type="ORF">NIES4072_13150</name>
</gene>
<evidence type="ECO:0000256" key="3">
    <source>
        <dbReference type="ARBA" id="ARBA00022475"/>
    </source>
</evidence>
<dbReference type="AlphaFoldDB" id="A0A2R5FPU4"/>
<feature type="transmembrane region" description="Helical" evidence="7">
    <location>
        <begin position="173"/>
        <end position="196"/>
    </location>
</feature>
<feature type="transmembrane region" description="Helical" evidence="7">
    <location>
        <begin position="333"/>
        <end position="354"/>
    </location>
</feature>
<keyword evidence="5 7" id="KW-1133">Transmembrane helix</keyword>
<comment type="caution">
    <text evidence="8">The sequence shown here is derived from an EMBL/GenBank/DDBJ whole genome shotgun (WGS) entry which is preliminary data.</text>
</comment>
<dbReference type="RefSeq" id="WP_109007821.1">
    <property type="nucleotide sequence ID" value="NZ_BDUD01000001.1"/>
</dbReference>
<keyword evidence="9" id="KW-1185">Reference proteome</keyword>
<dbReference type="Proteomes" id="UP000245124">
    <property type="component" value="Unassembled WGS sequence"/>
</dbReference>
<protein>
    <submittedName>
        <fullName evidence="8">Chromate transport protein</fullName>
    </submittedName>
</protein>
<keyword evidence="3" id="KW-1003">Cell membrane</keyword>
<proteinExistence type="inferred from homology"/>